<feature type="transmembrane region" description="Helical" evidence="1">
    <location>
        <begin position="140"/>
        <end position="160"/>
    </location>
</feature>
<dbReference type="Proteomes" id="UP000315037">
    <property type="component" value="Unassembled WGS sequence"/>
</dbReference>
<feature type="transmembrane region" description="Helical" evidence="1">
    <location>
        <begin position="108"/>
        <end position="134"/>
    </location>
</feature>
<gene>
    <name evidence="2" type="ORF">E3202_02565</name>
</gene>
<keyword evidence="3" id="KW-1185">Reference proteome</keyword>
<protein>
    <submittedName>
        <fullName evidence="2">DUF423 domain-containing protein</fullName>
    </submittedName>
</protein>
<feature type="transmembrane region" description="Helical" evidence="1">
    <location>
        <begin position="41"/>
        <end position="61"/>
    </location>
</feature>
<dbReference type="AlphaFoldDB" id="A0A506URA0"/>
<keyword evidence="1" id="KW-0812">Transmembrane</keyword>
<reference evidence="2 3" key="1">
    <citation type="submission" date="2019-03" db="EMBL/GenBank/DDBJ databases">
        <title>The complete genome sequence of Neokomagataea sp. Jb2 NBRC113641.</title>
        <authorList>
            <person name="Chua K.-O."/>
            <person name="Chan K.-G."/>
            <person name="See-Too W.-S."/>
        </authorList>
    </citation>
    <scope>NUCLEOTIDE SEQUENCE [LARGE SCALE GENOMIC DNA]</scope>
    <source>
        <strain evidence="2 3">Jb2</strain>
    </source>
</reference>
<comment type="caution">
    <text evidence="2">The sequence shown here is derived from an EMBL/GenBank/DDBJ whole genome shotgun (WGS) entry which is preliminary data.</text>
</comment>
<accession>A0A506URA0</accession>
<evidence type="ECO:0000313" key="2">
    <source>
        <dbReference type="EMBL" id="TPW35832.1"/>
    </source>
</evidence>
<feature type="transmembrane region" description="Helical" evidence="1">
    <location>
        <begin position="81"/>
        <end position="101"/>
    </location>
</feature>
<sequence length="178" mass="18580">MASHSPGFPSMEFHPMSPHLSQALTTPSRPNVIHSILRGSFIFGALLSAGGLISAALAAHLPAHFFVPAVPPSLPDGRHMLATAAGMAQWQGAALCLLALVASRLRPLPALCALIGMGGGALMFCGTVTLRAFALPCVPLLAPVGGMGLILSWILLGFAFPGRKQWLDSQNAQEQKKL</sequence>
<keyword evidence="1" id="KW-1133">Transmembrane helix</keyword>
<evidence type="ECO:0000256" key="1">
    <source>
        <dbReference type="SAM" id="Phobius"/>
    </source>
</evidence>
<name>A0A506URA0_9PROT</name>
<dbReference type="EMBL" id="SORZ01000001">
    <property type="protein sequence ID" value="TPW35832.1"/>
    <property type="molecule type" value="Genomic_DNA"/>
</dbReference>
<evidence type="ECO:0000313" key="3">
    <source>
        <dbReference type="Proteomes" id="UP000315037"/>
    </source>
</evidence>
<proteinExistence type="predicted"/>
<keyword evidence="1" id="KW-0472">Membrane</keyword>
<organism evidence="2 3">
    <name type="scientific">Oecophyllibacter saccharovorans</name>
    <dbReference type="NCBI Taxonomy" id="2558360"/>
    <lineage>
        <taxon>Bacteria</taxon>
        <taxon>Pseudomonadati</taxon>
        <taxon>Pseudomonadota</taxon>
        <taxon>Alphaproteobacteria</taxon>
        <taxon>Acetobacterales</taxon>
        <taxon>Acetobacteraceae</taxon>
        <taxon>Oecophyllibacter</taxon>
    </lineage>
</organism>